<dbReference type="Gene3D" id="2.20.70.150">
    <property type="match status" value="1"/>
</dbReference>
<evidence type="ECO:0000313" key="2">
    <source>
        <dbReference type="EMBL" id="KAF2152845.1"/>
    </source>
</evidence>
<dbReference type="InterPro" id="IPR047142">
    <property type="entry name" value="OryJ/VirC-like"/>
</dbReference>
<dbReference type="InterPro" id="IPR014710">
    <property type="entry name" value="RmlC-like_jellyroll"/>
</dbReference>
<protein>
    <recommendedName>
        <fullName evidence="1">Cupin type-2 domain-containing protein</fullName>
    </recommendedName>
</protein>
<dbReference type="PANTHER" id="PTHR36156">
    <property type="entry name" value="SLR2101 PROTEIN"/>
    <property type="match status" value="1"/>
</dbReference>
<evidence type="ECO:0000313" key="3">
    <source>
        <dbReference type="Proteomes" id="UP000799439"/>
    </source>
</evidence>
<dbReference type="InterPro" id="IPR013096">
    <property type="entry name" value="Cupin_2"/>
</dbReference>
<feature type="domain" description="Cupin type-2" evidence="1">
    <location>
        <begin position="91"/>
        <end position="155"/>
    </location>
</feature>
<dbReference type="SUPFAM" id="SSF51182">
    <property type="entry name" value="RmlC-like cupins"/>
    <property type="match status" value="1"/>
</dbReference>
<dbReference type="Proteomes" id="UP000799439">
    <property type="component" value="Unassembled WGS sequence"/>
</dbReference>
<dbReference type="InterPro" id="IPR011051">
    <property type="entry name" value="RmlC_Cupin_sf"/>
</dbReference>
<dbReference type="EMBL" id="ML996085">
    <property type="protein sequence ID" value="KAF2152845.1"/>
    <property type="molecule type" value="Genomic_DNA"/>
</dbReference>
<dbReference type="OrthoDB" id="5840532at2759"/>
<dbReference type="CDD" id="cd02231">
    <property type="entry name" value="cupin_BLL6423-like"/>
    <property type="match status" value="1"/>
</dbReference>
<sequence length="186" mass="20688">MAAPVIPNNLPRYQRIVTTHNKEGKAIVSDVDTTAPWQTNIEHGKAHFSLGWITNDFPVNTAEGADIQTYKNYLEKPPGIVQNSGSVLRIVDASPGHLSPMHRTVSLDYGVVLFGEIELVLDSGETKIMKQGDVCIQRGTMHAWRNTSKTEWARMMYVLQPCRPIEHDGKSLEEDYGNMPGVRASS</sequence>
<dbReference type="PANTHER" id="PTHR36156:SF3">
    <property type="entry name" value="CUPIN 2 CONSERVED BARREL DOMAIN-CONTAINING PROTEIN"/>
    <property type="match status" value="1"/>
</dbReference>
<keyword evidence="3" id="KW-1185">Reference proteome</keyword>
<dbReference type="Gene3D" id="2.60.120.10">
    <property type="entry name" value="Jelly Rolls"/>
    <property type="match status" value="1"/>
</dbReference>
<gene>
    <name evidence="2" type="ORF">K461DRAFT_293165</name>
</gene>
<dbReference type="AlphaFoldDB" id="A0A9P4J406"/>
<dbReference type="Pfam" id="PF07883">
    <property type="entry name" value="Cupin_2"/>
    <property type="match status" value="1"/>
</dbReference>
<comment type="caution">
    <text evidence="2">The sequence shown here is derived from an EMBL/GenBank/DDBJ whole genome shotgun (WGS) entry which is preliminary data.</text>
</comment>
<reference evidence="2" key="1">
    <citation type="journal article" date="2020" name="Stud. Mycol.">
        <title>101 Dothideomycetes genomes: a test case for predicting lifestyles and emergence of pathogens.</title>
        <authorList>
            <person name="Haridas S."/>
            <person name="Albert R."/>
            <person name="Binder M."/>
            <person name="Bloem J."/>
            <person name="Labutti K."/>
            <person name="Salamov A."/>
            <person name="Andreopoulos B."/>
            <person name="Baker S."/>
            <person name="Barry K."/>
            <person name="Bills G."/>
            <person name="Bluhm B."/>
            <person name="Cannon C."/>
            <person name="Castanera R."/>
            <person name="Culley D."/>
            <person name="Daum C."/>
            <person name="Ezra D."/>
            <person name="Gonzalez J."/>
            <person name="Henrissat B."/>
            <person name="Kuo A."/>
            <person name="Liang C."/>
            <person name="Lipzen A."/>
            <person name="Lutzoni F."/>
            <person name="Magnuson J."/>
            <person name="Mondo S."/>
            <person name="Nolan M."/>
            <person name="Ohm R."/>
            <person name="Pangilinan J."/>
            <person name="Park H.-J."/>
            <person name="Ramirez L."/>
            <person name="Alfaro M."/>
            <person name="Sun H."/>
            <person name="Tritt A."/>
            <person name="Yoshinaga Y."/>
            <person name="Zwiers L.-H."/>
            <person name="Turgeon B."/>
            <person name="Goodwin S."/>
            <person name="Spatafora J."/>
            <person name="Crous P."/>
            <person name="Grigoriev I."/>
        </authorList>
    </citation>
    <scope>NUCLEOTIDE SEQUENCE</scope>
    <source>
        <strain evidence="2">CBS 260.36</strain>
    </source>
</reference>
<organism evidence="2 3">
    <name type="scientific">Myriangium duriaei CBS 260.36</name>
    <dbReference type="NCBI Taxonomy" id="1168546"/>
    <lineage>
        <taxon>Eukaryota</taxon>
        <taxon>Fungi</taxon>
        <taxon>Dikarya</taxon>
        <taxon>Ascomycota</taxon>
        <taxon>Pezizomycotina</taxon>
        <taxon>Dothideomycetes</taxon>
        <taxon>Dothideomycetidae</taxon>
        <taxon>Myriangiales</taxon>
        <taxon>Myriangiaceae</taxon>
        <taxon>Myriangium</taxon>
    </lineage>
</organism>
<proteinExistence type="predicted"/>
<name>A0A9P4J406_9PEZI</name>
<accession>A0A9P4J406</accession>
<evidence type="ECO:0000259" key="1">
    <source>
        <dbReference type="Pfam" id="PF07883"/>
    </source>
</evidence>